<feature type="transmembrane region" description="Helical" evidence="5">
    <location>
        <begin position="95"/>
        <end position="114"/>
    </location>
</feature>
<evidence type="ECO:0000256" key="1">
    <source>
        <dbReference type="ARBA" id="ARBA00004141"/>
    </source>
</evidence>
<keyword evidence="3 5" id="KW-1133">Transmembrane helix</keyword>
<protein>
    <submittedName>
        <fullName evidence="6">DoxX family protein</fullName>
    </submittedName>
</protein>
<accession>A0ABW4XJ21</accession>
<reference evidence="7" key="1">
    <citation type="journal article" date="2019" name="Int. J. Syst. Evol. Microbiol.">
        <title>The Global Catalogue of Microorganisms (GCM) 10K type strain sequencing project: providing services to taxonomists for standard genome sequencing and annotation.</title>
        <authorList>
            <consortium name="The Broad Institute Genomics Platform"/>
            <consortium name="The Broad Institute Genome Sequencing Center for Infectious Disease"/>
            <person name="Wu L."/>
            <person name="Ma J."/>
        </authorList>
    </citation>
    <scope>NUCLEOTIDE SEQUENCE [LARGE SCALE GENOMIC DNA]</scope>
    <source>
        <strain evidence="7">CGMCC 1.10992</strain>
    </source>
</reference>
<evidence type="ECO:0000256" key="2">
    <source>
        <dbReference type="ARBA" id="ARBA00022692"/>
    </source>
</evidence>
<gene>
    <name evidence="6" type="ORF">ACFSJ3_03735</name>
</gene>
<keyword evidence="2 5" id="KW-0812">Transmembrane</keyword>
<dbReference type="InterPro" id="IPR032808">
    <property type="entry name" value="DoxX"/>
</dbReference>
<comment type="caution">
    <text evidence="6">The sequence shown here is derived from an EMBL/GenBank/DDBJ whole genome shotgun (WGS) entry which is preliminary data.</text>
</comment>
<evidence type="ECO:0000256" key="5">
    <source>
        <dbReference type="SAM" id="Phobius"/>
    </source>
</evidence>
<evidence type="ECO:0000313" key="7">
    <source>
        <dbReference type="Proteomes" id="UP001597380"/>
    </source>
</evidence>
<dbReference type="Proteomes" id="UP001597380">
    <property type="component" value="Unassembled WGS sequence"/>
</dbReference>
<feature type="transmembrane region" description="Helical" evidence="5">
    <location>
        <begin position="72"/>
        <end position="89"/>
    </location>
</feature>
<feature type="transmembrane region" description="Helical" evidence="5">
    <location>
        <begin position="9"/>
        <end position="27"/>
    </location>
</feature>
<evidence type="ECO:0000256" key="4">
    <source>
        <dbReference type="ARBA" id="ARBA00023136"/>
    </source>
</evidence>
<feature type="transmembrane region" description="Helical" evidence="5">
    <location>
        <begin position="47"/>
        <end position="65"/>
    </location>
</feature>
<keyword evidence="4 5" id="KW-0472">Membrane</keyword>
<organism evidence="6 7">
    <name type="scientific">Corallincola platygyrae</name>
    <dbReference type="NCBI Taxonomy" id="1193278"/>
    <lineage>
        <taxon>Bacteria</taxon>
        <taxon>Pseudomonadati</taxon>
        <taxon>Pseudomonadota</taxon>
        <taxon>Gammaproteobacteria</taxon>
        <taxon>Alteromonadales</taxon>
        <taxon>Psychromonadaceae</taxon>
        <taxon>Corallincola</taxon>
    </lineage>
</organism>
<name>A0ABW4XJ21_9GAMM</name>
<sequence>MNEKTKSRLFTAGSVVLAAIYLMFGAGKFIDPAKWTDKFVAWGIPEWFVSVSGALEVLGAIGLLIPFLRGPAGIALALFMVGAVGTHVVHAEIGMIFVAGAILVASAVVGWLRLPETMSLFTGTKLAAQ</sequence>
<evidence type="ECO:0000313" key="6">
    <source>
        <dbReference type="EMBL" id="MFD2095082.1"/>
    </source>
</evidence>
<comment type="subcellular location">
    <subcellularLocation>
        <location evidence="1">Membrane</location>
        <topology evidence="1">Multi-pass membrane protein</topology>
    </subcellularLocation>
</comment>
<keyword evidence="7" id="KW-1185">Reference proteome</keyword>
<dbReference type="Pfam" id="PF13564">
    <property type="entry name" value="DoxX_2"/>
    <property type="match status" value="1"/>
</dbReference>
<proteinExistence type="predicted"/>
<dbReference type="EMBL" id="JBHUHT010000007">
    <property type="protein sequence ID" value="MFD2095082.1"/>
    <property type="molecule type" value="Genomic_DNA"/>
</dbReference>
<dbReference type="RefSeq" id="WP_345337850.1">
    <property type="nucleotide sequence ID" value="NZ_BAABLI010000004.1"/>
</dbReference>
<evidence type="ECO:0000256" key="3">
    <source>
        <dbReference type="ARBA" id="ARBA00022989"/>
    </source>
</evidence>